<accession>A0ABY5MAI8</accession>
<evidence type="ECO:0000313" key="2">
    <source>
        <dbReference type="EMBL" id="UUP15128.1"/>
    </source>
</evidence>
<proteinExistence type="predicted"/>
<name>A0ABY5MAI8_9ACTN</name>
<organism evidence="2 3">
    <name type="scientific">Aeromicrobium wangtongii</name>
    <dbReference type="NCBI Taxonomy" id="2969247"/>
    <lineage>
        <taxon>Bacteria</taxon>
        <taxon>Bacillati</taxon>
        <taxon>Actinomycetota</taxon>
        <taxon>Actinomycetes</taxon>
        <taxon>Propionibacteriales</taxon>
        <taxon>Nocardioidaceae</taxon>
        <taxon>Aeromicrobium</taxon>
    </lineage>
</organism>
<dbReference type="Proteomes" id="UP001316184">
    <property type="component" value="Chromosome"/>
</dbReference>
<evidence type="ECO:0000313" key="3">
    <source>
        <dbReference type="Proteomes" id="UP001316184"/>
    </source>
</evidence>
<sequence>MTTDHSGDFDARRIGWWQRRSAARQIRRATGITALDRDLRLQSARVAQTRGELNALTRGLSPAPQALASAVPARPTIQTDATRAPAVPAPPAQQPARPRSGSIARTVALGAVVLVLACGGSLVSCVSSLVDSARDSSGGSKSSPETLPESRRDWTQMVRDIDDAVGADQVYWLAARGSSASIMVRGDDGVLQQYYYRDGDVEARTGEIGGLDATTFDLTAIGPHVVPEAVAAARNRSGVSSTANVVVDILDHGEGPRIRVSFPGGTVGTYQLVVDAAGNRISENAAN</sequence>
<gene>
    <name evidence="2" type="ORF">NQV15_07415</name>
</gene>
<feature type="region of interest" description="Disordered" evidence="1">
    <location>
        <begin position="131"/>
        <end position="153"/>
    </location>
</feature>
<evidence type="ECO:0000256" key="1">
    <source>
        <dbReference type="SAM" id="MobiDB-lite"/>
    </source>
</evidence>
<protein>
    <recommendedName>
        <fullName evidence="4">Peptidase propeptide and YPEB domain-containing protein</fullName>
    </recommendedName>
</protein>
<feature type="compositionally biased region" description="Low complexity" evidence="1">
    <location>
        <begin position="131"/>
        <end position="143"/>
    </location>
</feature>
<dbReference type="RefSeq" id="WP_232399181.1">
    <property type="nucleotide sequence ID" value="NZ_CP102173.1"/>
</dbReference>
<reference evidence="2 3" key="1">
    <citation type="submission" date="2022-08" db="EMBL/GenBank/DDBJ databases">
        <title>novel species in genus Aeromicrobium.</title>
        <authorList>
            <person name="Ye L."/>
        </authorList>
    </citation>
    <scope>NUCLEOTIDE SEQUENCE [LARGE SCALE GENOMIC DNA]</scope>
    <source>
        <strain evidence="3">zg-Y1379</strain>
    </source>
</reference>
<dbReference type="EMBL" id="CP102173">
    <property type="protein sequence ID" value="UUP15128.1"/>
    <property type="molecule type" value="Genomic_DNA"/>
</dbReference>
<evidence type="ECO:0008006" key="4">
    <source>
        <dbReference type="Google" id="ProtNLM"/>
    </source>
</evidence>
<keyword evidence="3" id="KW-1185">Reference proteome</keyword>